<keyword evidence="6" id="KW-0677">Repeat</keyword>
<keyword evidence="5 9" id="KW-0812">Transmembrane</keyword>
<name>A0ABD2Z4I5_9GENT</name>
<keyword evidence="7 9" id="KW-1133">Transmembrane helix</keyword>
<reference evidence="10 12" key="1">
    <citation type="submission" date="2024-11" db="EMBL/GenBank/DDBJ databases">
        <title>A near-complete genome assembly of Cinchona calisaya.</title>
        <authorList>
            <person name="Lian D.C."/>
            <person name="Zhao X.W."/>
            <person name="Wei L."/>
        </authorList>
    </citation>
    <scope>NUCLEOTIDE SEQUENCE [LARGE SCALE GENOMIC DNA]</scope>
    <source>
        <tissue evidence="10">Nenye</tissue>
    </source>
</reference>
<evidence type="ECO:0000313" key="10">
    <source>
        <dbReference type="EMBL" id="KAL3512673.1"/>
    </source>
</evidence>
<evidence type="ECO:0000256" key="7">
    <source>
        <dbReference type="ARBA" id="ARBA00022989"/>
    </source>
</evidence>
<keyword evidence="8 9" id="KW-0472">Membrane</keyword>
<feature type="transmembrane region" description="Helical" evidence="9">
    <location>
        <begin position="21"/>
        <end position="43"/>
    </location>
</feature>
<dbReference type="Proteomes" id="UP001630127">
    <property type="component" value="Unassembled WGS sequence"/>
</dbReference>
<sequence>MFYIFIFVLYSDWEKRKRIGACILTEVLVIIALIVGTLLGCHGNKRSTIVGIICLIFNICMYFSPLTVMSLVIKTKSVKYMPFYLSLTNFVNACVWFFYAFLKFDPYVLIPNGLGALSGLIQLGIYAYYYRYTNWDEDDEKQPQVQLSDNAARV</sequence>
<dbReference type="InterPro" id="IPR004316">
    <property type="entry name" value="SWEET_rpt"/>
</dbReference>
<keyword evidence="4" id="KW-0762">Sugar transport</keyword>
<dbReference type="GO" id="GO:0051260">
    <property type="term" value="P:protein homooligomerization"/>
    <property type="evidence" value="ECO:0007669"/>
    <property type="project" value="UniProtKB-ARBA"/>
</dbReference>
<organism evidence="10 12">
    <name type="scientific">Cinchona calisaya</name>
    <dbReference type="NCBI Taxonomy" id="153742"/>
    <lineage>
        <taxon>Eukaryota</taxon>
        <taxon>Viridiplantae</taxon>
        <taxon>Streptophyta</taxon>
        <taxon>Embryophyta</taxon>
        <taxon>Tracheophyta</taxon>
        <taxon>Spermatophyta</taxon>
        <taxon>Magnoliopsida</taxon>
        <taxon>eudicotyledons</taxon>
        <taxon>Gunneridae</taxon>
        <taxon>Pentapetalae</taxon>
        <taxon>asterids</taxon>
        <taxon>lamiids</taxon>
        <taxon>Gentianales</taxon>
        <taxon>Rubiaceae</taxon>
        <taxon>Cinchonoideae</taxon>
        <taxon>Cinchoneae</taxon>
        <taxon>Cinchona</taxon>
    </lineage>
</organism>
<evidence type="ECO:0000256" key="4">
    <source>
        <dbReference type="ARBA" id="ARBA00022597"/>
    </source>
</evidence>
<evidence type="ECO:0000256" key="2">
    <source>
        <dbReference type="ARBA" id="ARBA00007809"/>
    </source>
</evidence>
<comment type="caution">
    <text evidence="10">The sequence shown here is derived from an EMBL/GenBank/DDBJ whole genome shotgun (WGS) entry which is preliminary data.</text>
</comment>
<dbReference type="AlphaFoldDB" id="A0ABD2Z4I5"/>
<accession>A0ABD2Z4I5</accession>
<feature type="transmembrane region" description="Helical" evidence="9">
    <location>
        <begin position="49"/>
        <end position="71"/>
    </location>
</feature>
<evidence type="ECO:0000256" key="8">
    <source>
        <dbReference type="ARBA" id="ARBA00023136"/>
    </source>
</evidence>
<dbReference type="InterPro" id="IPR047664">
    <property type="entry name" value="SWEET"/>
</dbReference>
<evidence type="ECO:0000256" key="5">
    <source>
        <dbReference type="ARBA" id="ARBA00022692"/>
    </source>
</evidence>
<dbReference type="EMBL" id="JBJUIK010000011">
    <property type="protein sequence ID" value="KAL3512673.1"/>
    <property type="molecule type" value="Genomic_DNA"/>
</dbReference>
<dbReference type="EMBL" id="JBJUIK010000011">
    <property type="protein sequence ID" value="KAL3512675.1"/>
    <property type="molecule type" value="Genomic_DNA"/>
</dbReference>
<comment type="subcellular location">
    <subcellularLocation>
        <location evidence="1">Endomembrane system</location>
        <topology evidence="1">Multi-pass membrane protein</topology>
    </subcellularLocation>
</comment>
<dbReference type="GO" id="GO:0012505">
    <property type="term" value="C:endomembrane system"/>
    <property type="evidence" value="ECO:0007669"/>
    <property type="project" value="UniProtKB-SubCell"/>
</dbReference>
<comment type="similarity">
    <text evidence="2">Belongs to the SWEET sugar transporter family.</text>
</comment>
<dbReference type="PANTHER" id="PTHR10791:SF159">
    <property type="entry name" value="BIDIRECTIONAL SUGAR TRANSPORTER SWEET5"/>
    <property type="match status" value="1"/>
</dbReference>
<gene>
    <name evidence="10" type="ORF">ACH5RR_025390</name>
    <name evidence="11" type="ORF">ACH5RR_025392</name>
</gene>
<feature type="transmembrane region" description="Helical" evidence="9">
    <location>
        <begin position="83"/>
        <end position="102"/>
    </location>
</feature>
<keyword evidence="12" id="KW-1185">Reference proteome</keyword>
<keyword evidence="3" id="KW-0813">Transport</keyword>
<evidence type="ECO:0000256" key="1">
    <source>
        <dbReference type="ARBA" id="ARBA00004127"/>
    </source>
</evidence>
<dbReference type="Pfam" id="PF03083">
    <property type="entry name" value="MtN3_slv"/>
    <property type="match status" value="1"/>
</dbReference>
<protein>
    <submittedName>
        <fullName evidence="10">Uncharacterized protein</fullName>
    </submittedName>
</protein>
<dbReference type="FunFam" id="1.20.1280.290:FF:000002">
    <property type="entry name" value="Bidirectional sugar transporter SWEET"/>
    <property type="match status" value="1"/>
</dbReference>
<evidence type="ECO:0000313" key="11">
    <source>
        <dbReference type="EMBL" id="KAL3512675.1"/>
    </source>
</evidence>
<dbReference type="Gene3D" id="1.20.1280.290">
    <property type="match status" value="1"/>
</dbReference>
<evidence type="ECO:0000256" key="9">
    <source>
        <dbReference type="SAM" id="Phobius"/>
    </source>
</evidence>
<proteinExistence type="inferred from homology"/>
<evidence type="ECO:0000256" key="6">
    <source>
        <dbReference type="ARBA" id="ARBA00022737"/>
    </source>
</evidence>
<dbReference type="PANTHER" id="PTHR10791">
    <property type="entry name" value="RAG1-ACTIVATING PROTEIN 1"/>
    <property type="match status" value="1"/>
</dbReference>
<feature type="transmembrane region" description="Helical" evidence="9">
    <location>
        <begin position="108"/>
        <end position="129"/>
    </location>
</feature>
<evidence type="ECO:0000256" key="3">
    <source>
        <dbReference type="ARBA" id="ARBA00022448"/>
    </source>
</evidence>
<evidence type="ECO:0000313" key="12">
    <source>
        <dbReference type="Proteomes" id="UP001630127"/>
    </source>
</evidence>